<accession>A0A1Y2DC36</accession>
<reference evidence="3 4" key="1">
    <citation type="submission" date="2016-08" db="EMBL/GenBank/DDBJ databases">
        <title>A Parts List for Fungal Cellulosomes Revealed by Comparative Genomics.</title>
        <authorList>
            <consortium name="DOE Joint Genome Institute"/>
            <person name="Haitjema C.H."/>
            <person name="Gilmore S.P."/>
            <person name="Henske J.K."/>
            <person name="Solomon K.V."/>
            <person name="De Groot R."/>
            <person name="Kuo A."/>
            <person name="Mondo S.J."/>
            <person name="Salamov A.A."/>
            <person name="Labutti K."/>
            <person name="Zhao Z."/>
            <person name="Chiniquy J."/>
            <person name="Barry K."/>
            <person name="Brewer H.M."/>
            <person name="Purvine S.O."/>
            <person name="Wright A.T."/>
            <person name="Boxma B."/>
            <person name="Van Alen T."/>
            <person name="Hackstein J.H."/>
            <person name="Baker S.E."/>
            <person name="Grigoriev I.V."/>
            <person name="O'Malley M.A."/>
        </authorList>
    </citation>
    <scope>NUCLEOTIDE SEQUENCE [LARGE SCALE GENOMIC DNA]</scope>
    <source>
        <strain evidence="3 4">G1</strain>
    </source>
</reference>
<feature type="compositionally biased region" description="Basic and acidic residues" evidence="1">
    <location>
        <begin position="199"/>
        <end position="209"/>
    </location>
</feature>
<protein>
    <submittedName>
        <fullName evidence="3">Uncharacterized protein</fullName>
    </submittedName>
</protein>
<feature type="compositionally biased region" description="Basic residues" evidence="1">
    <location>
        <begin position="33"/>
        <end position="44"/>
    </location>
</feature>
<feature type="compositionally biased region" description="Acidic residues" evidence="1">
    <location>
        <begin position="150"/>
        <end position="161"/>
    </location>
</feature>
<dbReference type="Proteomes" id="UP000193920">
    <property type="component" value="Unassembled WGS sequence"/>
</dbReference>
<feature type="region of interest" description="Disordered" evidence="1">
    <location>
        <begin position="137"/>
        <end position="221"/>
    </location>
</feature>
<evidence type="ECO:0000313" key="3">
    <source>
        <dbReference type="EMBL" id="ORY56757.1"/>
    </source>
</evidence>
<evidence type="ECO:0000256" key="2">
    <source>
        <dbReference type="SAM" id="Phobius"/>
    </source>
</evidence>
<dbReference type="EMBL" id="MCOG01000072">
    <property type="protein sequence ID" value="ORY56757.1"/>
    <property type="molecule type" value="Genomic_DNA"/>
</dbReference>
<feature type="region of interest" description="Disordered" evidence="1">
    <location>
        <begin position="1"/>
        <end position="45"/>
    </location>
</feature>
<organism evidence="3 4">
    <name type="scientific">Neocallimastix californiae</name>
    <dbReference type="NCBI Taxonomy" id="1754190"/>
    <lineage>
        <taxon>Eukaryota</taxon>
        <taxon>Fungi</taxon>
        <taxon>Fungi incertae sedis</taxon>
        <taxon>Chytridiomycota</taxon>
        <taxon>Chytridiomycota incertae sedis</taxon>
        <taxon>Neocallimastigomycetes</taxon>
        <taxon>Neocallimastigales</taxon>
        <taxon>Neocallimastigaceae</taxon>
        <taxon>Neocallimastix</taxon>
    </lineage>
</organism>
<name>A0A1Y2DC36_9FUNG</name>
<gene>
    <name evidence="3" type="ORF">LY90DRAFT_669312</name>
</gene>
<feature type="compositionally biased region" description="Basic and acidic residues" evidence="1">
    <location>
        <begin position="170"/>
        <end position="192"/>
    </location>
</feature>
<feature type="transmembrane region" description="Helical" evidence="2">
    <location>
        <begin position="55"/>
        <end position="79"/>
    </location>
</feature>
<dbReference type="AlphaFoldDB" id="A0A1Y2DC36"/>
<keyword evidence="2" id="KW-0812">Transmembrane</keyword>
<evidence type="ECO:0000256" key="1">
    <source>
        <dbReference type="SAM" id="MobiDB-lite"/>
    </source>
</evidence>
<keyword evidence="4" id="KW-1185">Reference proteome</keyword>
<proteinExistence type="predicted"/>
<evidence type="ECO:0000313" key="4">
    <source>
        <dbReference type="Proteomes" id="UP000193920"/>
    </source>
</evidence>
<keyword evidence="2" id="KW-1133">Transmembrane helix</keyword>
<comment type="caution">
    <text evidence="3">The sequence shown here is derived from an EMBL/GenBank/DDBJ whole genome shotgun (WGS) entry which is preliminary data.</text>
</comment>
<sequence length="319" mass="35460">MTITNRKNSPTTTSSNSASSSTENVNAMDSSKSKKKMRRSKKENHKTSFMANGRYGAALGILVVLFGIIYVVIFGNYIYKRRGGHPSALNQFNPNPFNFANLDMDAFRKAITVDQDGKVSFSEEDLEKLKEVFVDVNGNAQVPPPKDNVGDGEEEYVEDVDNNNNNNNDNNKDNEKSNEKGESDDAKGKDQTDNAADSANKEEIKKDSLNDEEPLQRHRRSINYEETIYGYGAEEDIGEMSNNLKTILTSGPSANFVDLLRNKIVILDGMESNHLSGGGGDQHLRQRRSINQHMFAIGSSNNLNNICQNINGLETDICY</sequence>
<keyword evidence="2" id="KW-0472">Membrane</keyword>
<feature type="compositionally biased region" description="Low complexity" evidence="1">
    <location>
        <begin position="1"/>
        <end position="26"/>
    </location>
</feature>